<comment type="caution">
    <text evidence="2">The sequence shown here is derived from an EMBL/GenBank/DDBJ whole genome shotgun (WGS) entry which is preliminary data.</text>
</comment>
<organism evidence="2 3">
    <name type="scientific">Trichonephila clavata</name>
    <name type="common">Joro spider</name>
    <name type="synonym">Nephila clavata</name>
    <dbReference type="NCBI Taxonomy" id="2740835"/>
    <lineage>
        <taxon>Eukaryota</taxon>
        <taxon>Metazoa</taxon>
        <taxon>Ecdysozoa</taxon>
        <taxon>Arthropoda</taxon>
        <taxon>Chelicerata</taxon>
        <taxon>Arachnida</taxon>
        <taxon>Araneae</taxon>
        <taxon>Araneomorphae</taxon>
        <taxon>Entelegynae</taxon>
        <taxon>Araneoidea</taxon>
        <taxon>Nephilidae</taxon>
        <taxon>Trichonephila</taxon>
    </lineage>
</organism>
<dbReference type="Proteomes" id="UP000887116">
    <property type="component" value="Unassembled WGS sequence"/>
</dbReference>
<dbReference type="OrthoDB" id="6433130at2759"/>
<keyword evidence="1" id="KW-0175">Coiled coil</keyword>
<gene>
    <name evidence="2" type="ORF">TNCT_384331</name>
</gene>
<evidence type="ECO:0000313" key="3">
    <source>
        <dbReference type="Proteomes" id="UP000887116"/>
    </source>
</evidence>
<proteinExistence type="predicted"/>
<evidence type="ECO:0000313" key="2">
    <source>
        <dbReference type="EMBL" id="GFR10027.1"/>
    </source>
</evidence>
<evidence type="ECO:0000256" key="1">
    <source>
        <dbReference type="SAM" id="Coils"/>
    </source>
</evidence>
<feature type="coiled-coil region" evidence="1">
    <location>
        <begin position="1"/>
        <end position="51"/>
    </location>
</feature>
<accession>A0A8X6LIW5</accession>
<reference evidence="2" key="1">
    <citation type="submission" date="2020-07" db="EMBL/GenBank/DDBJ databases">
        <title>Multicomponent nature underlies the extraordinary mechanical properties of spider dragline silk.</title>
        <authorList>
            <person name="Kono N."/>
            <person name="Nakamura H."/>
            <person name="Mori M."/>
            <person name="Yoshida Y."/>
            <person name="Ohtoshi R."/>
            <person name="Malay A.D."/>
            <person name="Moran D.A.P."/>
            <person name="Tomita M."/>
            <person name="Numata K."/>
            <person name="Arakawa K."/>
        </authorList>
    </citation>
    <scope>NUCLEOTIDE SEQUENCE</scope>
</reference>
<name>A0A8X6LIW5_TRICU</name>
<dbReference type="AlphaFoldDB" id="A0A8X6LIW5"/>
<sequence>MKLQLKNISALREKIESLRKDYYSLPVEIDLSESDTELEQLEDCLDKTEDIQLADPEFFKPGKVPGMLLGAEVFFRILKYEKIQIGESIVLQGSVFGFLVTGKLPISQPIKSCLFIKK</sequence>
<protein>
    <submittedName>
        <fullName evidence="2">Uncharacterized protein</fullName>
    </submittedName>
</protein>
<dbReference type="EMBL" id="BMAO01036360">
    <property type="protein sequence ID" value="GFR10027.1"/>
    <property type="molecule type" value="Genomic_DNA"/>
</dbReference>
<keyword evidence="3" id="KW-1185">Reference proteome</keyword>